<name>A0A2H4VB24_9EURY</name>
<dbReference type="GeneID" id="35120782"/>
<protein>
    <submittedName>
        <fullName evidence="2">Uncharacterized protein</fullName>
    </submittedName>
</protein>
<proteinExistence type="predicted"/>
<dbReference type="AlphaFoldDB" id="A0A2H4VB24"/>
<keyword evidence="1" id="KW-0812">Transmembrane</keyword>
<keyword evidence="1" id="KW-1133">Transmembrane helix</keyword>
<sequence>MVKVRNKISLVIGFFLMFIIIAIVVGSQISLILIYLLLFALYSILNGISSYKTEILYVILGVITLISVFIWLINQKSSLSFEVILGVILGIITIILGIGVLFEYFPKKWIQWY</sequence>
<dbReference type="Proteomes" id="UP000232806">
    <property type="component" value="Chromosome"/>
</dbReference>
<evidence type="ECO:0000256" key="1">
    <source>
        <dbReference type="SAM" id="Phobius"/>
    </source>
</evidence>
<organism evidence="2 3">
    <name type="scientific">Methanobacterium subterraneum</name>
    <dbReference type="NCBI Taxonomy" id="59277"/>
    <lineage>
        <taxon>Archaea</taxon>
        <taxon>Methanobacteriati</taxon>
        <taxon>Methanobacteriota</taxon>
        <taxon>Methanomada group</taxon>
        <taxon>Methanobacteria</taxon>
        <taxon>Methanobacteriales</taxon>
        <taxon>Methanobacteriaceae</taxon>
        <taxon>Methanobacterium</taxon>
    </lineage>
</organism>
<gene>
    <name evidence="2" type="ORF">BK007_04265</name>
</gene>
<keyword evidence="1" id="KW-0472">Membrane</keyword>
<feature type="transmembrane region" description="Helical" evidence="1">
    <location>
        <begin position="79"/>
        <end position="105"/>
    </location>
</feature>
<accession>A0A2H4VB24</accession>
<dbReference type="EMBL" id="CP017766">
    <property type="protein sequence ID" value="AUB55307.1"/>
    <property type="molecule type" value="Genomic_DNA"/>
</dbReference>
<evidence type="ECO:0000313" key="2">
    <source>
        <dbReference type="EMBL" id="AUB55307.1"/>
    </source>
</evidence>
<dbReference type="RefSeq" id="WP_100905288.1">
    <property type="nucleotide sequence ID" value="NZ_CP017766.1"/>
</dbReference>
<feature type="transmembrane region" description="Helical" evidence="1">
    <location>
        <begin position="55"/>
        <end position="73"/>
    </location>
</feature>
<feature type="transmembrane region" description="Helical" evidence="1">
    <location>
        <begin position="7"/>
        <end position="25"/>
    </location>
</feature>
<reference evidence="2 3" key="1">
    <citation type="submission" date="2016-10" db="EMBL/GenBank/DDBJ databases">
        <title>Comparative genomics between deep and shallow subseafloor isolates.</title>
        <authorList>
            <person name="Ishii S."/>
            <person name="Miller J.R."/>
            <person name="Sutton G."/>
            <person name="Suzuki S."/>
            <person name="Methe B."/>
            <person name="Inagaki F."/>
            <person name="Imachi H."/>
        </authorList>
    </citation>
    <scope>NUCLEOTIDE SEQUENCE [LARGE SCALE GENOMIC DNA]</scope>
    <source>
        <strain evidence="2 3">MO-MB1</strain>
    </source>
</reference>
<evidence type="ECO:0000313" key="3">
    <source>
        <dbReference type="Proteomes" id="UP000232806"/>
    </source>
</evidence>
<feature type="transmembrane region" description="Helical" evidence="1">
    <location>
        <begin position="31"/>
        <end position="48"/>
    </location>
</feature>